<proteinExistence type="predicted"/>
<keyword evidence="1" id="KW-0472">Membrane</keyword>
<dbReference type="Pfam" id="PF12679">
    <property type="entry name" value="ABC2_membrane_2"/>
    <property type="match status" value="1"/>
</dbReference>
<feature type="transmembrane region" description="Helical" evidence="1">
    <location>
        <begin position="136"/>
        <end position="153"/>
    </location>
</feature>
<evidence type="ECO:0000256" key="1">
    <source>
        <dbReference type="SAM" id="Phobius"/>
    </source>
</evidence>
<evidence type="ECO:0008006" key="4">
    <source>
        <dbReference type="Google" id="ProtNLM"/>
    </source>
</evidence>
<sequence length="242" mass="27517">MNSIQLVKYDIYSILRSPLTYLAIVLTYLALGGMTALFMQQLDKVNGNTILSIGSWFFSIVGLLFVIKTITRDISQGTIQLFMNKKSSRIGYLIAKVISIVLIALIMTALLTIFVLVVQNICDGKNVETNKFLELLVFYIVFHLFYGILLYLFSLIVPKTALIFTLGIFLVFIVPFAEPFIPMIPKIGDNIHDSLKYIPFSYLTDKTTSGDYTFTHWQWFISSASIIILFVINLFYVAKKDI</sequence>
<keyword evidence="1" id="KW-1133">Transmembrane helix</keyword>
<protein>
    <recommendedName>
        <fullName evidence="4">ABC transporter permease</fullName>
    </recommendedName>
</protein>
<gene>
    <name evidence="2" type="ORF">A0131_12270</name>
</gene>
<feature type="transmembrane region" description="Helical" evidence="1">
    <location>
        <begin position="50"/>
        <end position="70"/>
    </location>
</feature>
<dbReference type="NCBIfam" id="NF047564">
    <property type="entry name" value="PSM_export_PmtD"/>
    <property type="match status" value="1"/>
</dbReference>
<feature type="transmembrane region" description="Helical" evidence="1">
    <location>
        <begin position="90"/>
        <end position="116"/>
    </location>
</feature>
<reference evidence="2 3" key="1">
    <citation type="submission" date="2016-02" db="EMBL/GenBank/DDBJ databases">
        <title>Draft genome sequence of hydrocarbon degrading Staphylococcus saprophyticus Strain CNV2, isolated from crude-oil contaminated soil from Noonmati Oil Refinery, Guwahati, Assam, India.</title>
        <authorList>
            <person name="Mukherjee A."/>
            <person name="Chettri B."/>
            <person name="Langpoklakpam J."/>
            <person name="Singh A.K."/>
            <person name="Chattopadhyay D.J."/>
        </authorList>
    </citation>
    <scope>NUCLEOTIDE SEQUENCE [LARGE SCALE GENOMIC DNA]</scope>
    <source>
        <strain evidence="2 3">CNV2</strain>
    </source>
</reference>
<feature type="transmembrane region" description="Helical" evidence="1">
    <location>
        <begin position="217"/>
        <end position="238"/>
    </location>
</feature>
<comment type="caution">
    <text evidence="2">The sequence shown here is derived from an EMBL/GenBank/DDBJ whole genome shotgun (WGS) entry which is preliminary data.</text>
</comment>
<dbReference type="GO" id="GO:0140359">
    <property type="term" value="F:ABC-type transporter activity"/>
    <property type="evidence" value="ECO:0007669"/>
    <property type="project" value="InterPro"/>
</dbReference>
<feature type="transmembrane region" description="Helical" evidence="1">
    <location>
        <begin position="160"/>
        <end position="177"/>
    </location>
</feature>
<evidence type="ECO:0000313" key="3">
    <source>
        <dbReference type="Proteomes" id="UP000075418"/>
    </source>
</evidence>
<dbReference type="GO" id="GO:0005886">
    <property type="term" value="C:plasma membrane"/>
    <property type="evidence" value="ECO:0007669"/>
    <property type="project" value="UniProtKB-SubCell"/>
</dbReference>
<feature type="transmembrane region" description="Helical" evidence="1">
    <location>
        <begin position="21"/>
        <end position="38"/>
    </location>
</feature>
<keyword evidence="1" id="KW-0812">Transmembrane</keyword>
<dbReference type="RefSeq" id="WP_061855597.1">
    <property type="nucleotide sequence ID" value="NZ_JAIEWX010000003.1"/>
</dbReference>
<dbReference type="EMBL" id="LUGM01000004">
    <property type="protein sequence ID" value="KYH13090.1"/>
    <property type="molecule type" value="Genomic_DNA"/>
</dbReference>
<organism evidence="2 3">
    <name type="scientific">Staphylococcus kloosii</name>
    <dbReference type="NCBI Taxonomy" id="29384"/>
    <lineage>
        <taxon>Bacteria</taxon>
        <taxon>Bacillati</taxon>
        <taxon>Bacillota</taxon>
        <taxon>Bacilli</taxon>
        <taxon>Bacillales</taxon>
        <taxon>Staphylococcaceae</taxon>
        <taxon>Staphylococcus</taxon>
    </lineage>
</organism>
<name>A0A151A1Q5_9STAP</name>
<evidence type="ECO:0000313" key="2">
    <source>
        <dbReference type="EMBL" id="KYH13090.1"/>
    </source>
</evidence>
<accession>A0A151A1Q5</accession>
<dbReference type="Proteomes" id="UP000075418">
    <property type="component" value="Unassembled WGS sequence"/>
</dbReference>
<dbReference type="AlphaFoldDB" id="A0A151A1Q5"/>